<keyword evidence="8" id="KW-1185">Reference proteome</keyword>
<dbReference type="CDD" id="cd06124">
    <property type="entry name" value="cupin_NimR-like_N"/>
    <property type="match status" value="1"/>
</dbReference>
<reference evidence="7 8" key="1">
    <citation type="journal article" date="2015" name="Stand. Genomic Sci.">
        <title>Genomic Encyclopedia of Bacterial and Archaeal Type Strains, Phase III: the genomes of soil and plant-associated and newly described type strains.</title>
        <authorList>
            <person name="Whitman W.B."/>
            <person name="Woyke T."/>
            <person name="Klenk H.P."/>
            <person name="Zhou Y."/>
            <person name="Lilburn T.G."/>
            <person name="Beck B.J."/>
            <person name="De Vos P."/>
            <person name="Vandamme P."/>
            <person name="Eisen J.A."/>
            <person name="Garrity G."/>
            <person name="Hugenholtz P."/>
            <person name="Kyrpides N.C."/>
        </authorList>
    </citation>
    <scope>NUCLEOTIDE SEQUENCE [LARGE SCALE GENOMIC DNA]</scope>
    <source>
        <strain evidence="7 8">CGMCC 1.5364</strain>
    </source>
</reference>
<dbReference type="Gene3D" id="1.10.10.60">
    <property type="entry name" value="Homeodomain-like"/>
    <property type="match status" value="1"/>
</dbReference>
<dbReference type="GO" id="GO:0003700">
    <property type="term" value="F:DNA-binding transcription factor activity"/>
    <property type="evidence" value="ECO:0007669"/>
    <property type="project" value="InterPro"/>
</dbReference>
<keyword evidence="3" id="KW-0238">DNA-binding</keyword>
<dbReference type="Pfam" id="PF12833">
    <property type="entry name" value="HTH_18"/>
    <property type="match status" value="1"/>
</dbReference>
<dbReference type="Gene3D" id="2.60.120.10">
    <property type="entry name" value="Jelly Rolls"/>
    <property type="match status" value="1"/>
</dbReference>
<evidence type="ECO:0000256" key="2">
    <source>
        <dbReference type="ARBA" id="ARBA00023015"/>
    </source>
</evidence>
<dbReference type="InterPro" id="IPR009057">
    <property type="entry name" value="Homeodomain-like_sf"/>
</dbReference>
<evidence type="ECO:0000259" key="6">
    <source>
        <dbReference type="PROSITE" id="PS01124"/>
    </source>
</evidence>
<dbReference type="InterPro" id="IPR014710">
    <property type="entry name" value="RmlC-like_jellyroll"/>
</dbReference>
<keyword evidence="4" id="KW-0010">Activator</keyword>
<dbReference type="PRINTS" id="PR00032">
    <property type="entry name" value="HTHARAC"/>
</dbReference>
<protein>
    <submittedName>
        <fullName evidence="7">Transcriptional regulator, AraC family</fullName>
    </submittedName>
</protein>
<evidence type="ECO:0000256" key="5">
    <source>
        <dbReference type="ARBA" id="ARBA00023163"/>
    </source>
</evidence>
<evidence type="ECO:0000256" key="4">
    <source>
        <dbReference type="ARBA" id="ARBA00023159"/>
    </source>
</evidence>
<dbReference type="InterPro" id="IPR020449">
    <property type="entry name" value="Tscrpt_reg_AraC-type_HTH"/>
</dbReference>
<dbReference type="InterPro" id="IPR003313">
    <property type="entry name" value="AraC-bd"/>
</dbReference>
<sequence>MLTPLHVANECYDPDIMDLPALALRLDFAQYQAEVPVHSHRKCQLVLALHGAVTCNVAGHLWLVPPNCGVWIPSGVPHSNRATPNARLTYLFVDPDAHPLPHDCCILSISPMIREMTHRLAEFDLPYPPDGHQRRLVQVLLEELGQMPKQSFGLPVSDHPKIAQIVRGLITDPANRSTIGDWADRLAMSERSLTRLFLAETGLTCGRWRQQFHLQHALRELAAGASVQQVSLDLGYSSVTAFITMFKKAVGTSPSRYFADRG</sequence>
<dbReference type="SUPFAM" id="SSF51182">
    <property type="entry name" value="RmlC-like cupins"/>
    <property type="match status" value="1"/>
</dbReference>
<keyword evidence="1" id="KW-0678">Repressor</keyword>
<feature type="domain" description="HTH araC/xylS-type" evidence="6">
    <location>
        <begin position="160"/>
        <end position="260"/>
    </location>
</feature>
<dbReference type="InterPro" id="IPR018060">
    <property type="entry name" value="HTH_AraC"/>
</dbReference>
<comment type="caution">
    <text evidence="7">The sequence shown here is derived from an EMBL/GenBank/DDBJ whole genome shotgun (WGS) entry which is preliminary data.</text>
</comment>
<dbReference type="SMART" id="SM00342">
    <property type="entry name" value="HTH_ARAC"/>
    <property type="match status" value="1"/>
</dbReference>
<name>A0A562NGK2_9RHOB</name>
<dbReference type="EMBL" id="VLKU01000010">
    <property type="protein sequence ID" value="TWI31267.1"/>
    <property type="molecule type" value="Genomic_DNA"/>
</dbReference>
<dbReference type="PANTHER" id="PTHR11019:SF199">
    <property type="entry name" value="HTH-TYPE TRANSCRIPTIONAL REGULATOR NIMR"/>
    <property type="match status" value="1"/>
</dbReference>
<gene>
    <name evidence="7" type="ORF">IQ24_03125</name>
</gene>
<dbReference type="SUPFAM" id="SSF46689">
    <property type="entry name" value="Homeodomain-like"/>
    <property type="match status" value="1"/>
</dbReference>
<evidence type="ECO:0000313" key="7">
    <source>
        <dbReference type="EMBL" id="TWI31267.1"/>
    </source>
</evidence>
<dbReference type="Pfam" id="PF02311">
    <property type="entry name" value="AraC_binding"/>
    <property type="match status" value="1"/>
</dbReference>
<organism evidence="7 8">
    <name type="scientific">Paracoccus sulfuroxidans</name>
    <dbReference type="NCBI Taxonomy" id="384678"/>
    <lineage>
        <taxon>Bacteria</taxon>
        <taxon>Pseudomonadati</taxon>
        <taxon>Pseudomonadota</taxon>
        <taxon>Alphaproteobacteria</taxon>
        <taxon>Rhodobacterales</taxon>
        <taxon>Paracoccaceae</taxon>
        <taxon>Paracoccus</taxon>
    </lineage>
</organism>
<evidence type="ECO:0000256" key="3">
    <source>
        <dbReference type="ARBA" id="ARBA00023125"/>
    </source>
</evidence>
<dbReference type="AlphaFoldDB" id="A0A562NGK2"/>
<dbReference type="RefSeq" id="WP_145399212.1">
    <property type="nucleotide sequence ID" value="NZ_VLKU01000010.1"/>
</dbReference>
<dbReference type="PANTHER" id="PTHR11019">
    <property type="entry name" value="HTH-TYPE TRANSCRIPTIONAL REGULATOR NIMR"/>
    <property type="match status" value="1"/>
</dbReference>
<keyword evidence="5" id="KW-0804">Transcription</keyword>
<dbReference type="PROSITE" id="PS01124">
    <property type="entry name" value="HTH_ARAC_FAMILY_2"/>
    <property type="match status" value="1"/>
</dbReference>
<dbReference type="InterPro" id="IPR011051">
    <property type="entry name" value="RmlC_Cupin_sf"/>
</dbReference>
<evidence type="ECO:0000313" key="8">
    <source>
        <dbReference type="Proteomes" id="UP000316225"/>
    </source>
</evidence>
<dbReference type="FunFam" id="1.10.10.60:FF:000132">
    <property type="entry name" value="AraC family transcriptional regulator"/>
    <property type="match status" value="1"/>
</dbReference>
<dbReference type="GO" id="GO:0043565">
    <property type="term" value="F:sequence-specific DNA binding"/>
    <property type="evidence" value="ECO:0007669"/>
    <property type="project" value="InterPro"/>
</dbReference>
<evidence type="ECO:0000256" key="1">
    <source>
        <dbReference type="ARBA" id="ARBA00022491"/>
    </source>
</evidence>
<dbReference type="Proteomes" id="UP000316225">
    <property type="component" value="Unassembled WGS sequence"/>
</dbReference>
<dbReference type="OrthoDB" id="9804543at2"/>
<accession>A0A562NGK2</accession>
<keyword evidence="2" id="KW-0805">Transcription regulation</keyword>
<proteinExistence type="predicted"/>